<dbReference type="Gene3D" id="3.40.50.300">
    <property type="entry name" value="P-loop containing nucleotide triphosphate hydrolases"/>
    <property type="match status" value="1"/>
</dbReference>
<feature type="binding site" evidence="7">
    <location>
        <begin position="59"/>
        <end position="63"/>
    </location>
    <ligand>
        <name>GTP</name>
        <dbReference type="ChEBI" id="CHEBI:37565"/>
    </ligand>
</feature>
<keyword evidence="7" id="KW-1003">Cell membrane</keyword>
<comment type="caution">
    <text evidence="12">The sequence shown here is derived from an EMBL/GenBank/DDBJ whole genome shotgun (WGS) entry which is preliminary data.</text>
</comment>
<dbReference type="Proteomes" id="UP000241848">
    <property type="component" value="Unassembled WGS sequence"/>
</dbReference>
<dbReference type="HAMAP" id="MF_00367">
    <property type="entry name" value="GTPase_Era"/>
    <property type="match status" value="1"/>
</dbReference>
<dbReference type="PANTHER" id="PTHR42698:SF1">
    <property type="entry name" value="GTPASE ERA, MITOCHONDRIAL"/>
    <property type="match status" value="1"/>
</dbReference>
<dbReference type="GO" id="GO:0005886">
    <property type="term" value="C:plasma membrane"/>
    <property type="evidence" value="ECO:0007669"/>
    <property type="project" value="UniProtKB-SubCell"/>
</dbReference>
<dbReference type="PANTHER" id="PTHR42698">
    <property type="entry name" value="GTPASE ERA"/>
    <property type="match status" value="1"/>
</dbReference>
<feature type="binding site" evidence="7">
    <location>
        <begin position="12"/>
        <end position="19"/>
    </location>
    <ligand>
        <name>GTP</name>
        <dbReference type="ChEBI" id="CHEBI:37565"/>
    </ligand>
</feature>
<dbReference type="GO" id="GO:0005829">
    <property type="term" value="C:cytosol"/>
    <property type="evidence" value="ECO:0007669"/>
    <property type="project" value="TreeGrafter"/>
</dbReference>
<feature type="region of interest" description="G3" evidence="8">
    <location>
        <begin position="59"/>
        <end position="62"/>
    </location>
</feature>
<name>A0A2T2WN06_9FIRM</name>
<dbReference type="CDD" id="cd22534">
    <property type="entry name" value="KH-II_Era"/>
    <property type="match status" value="1"/>
</dbReference>
<evidence type="ECO:0000256" key="5">
    <source>
        <dbReference type="ARBA" id="ARBA00023134"/>
    </source>
</evidence>
<protein>
    <recommendedName>
        <fullName evidence="2 7">GTPase Era</fullName>
    </recommendedName>
</protein>
<feature type="region of interest" description="G5" evidence="8">
    <location>
        <begin position="148"/>
        <end position="150"/>
    </location>
</feature>
<evidence type="ECO:0000256" key="7">
    <source>
        <dbReference type="HAMAP-Rule" id="MF_00367"/>
    </source>
</evidence>
<dbReference type="AlphaFoldDB" id="A0A2T2WN06"/>
<evidence type="ECO:0000256" key="8">
    <source>
        <dbReference type="PROSITE-ProRule" id="PRU01050"/>
    </source>
</evidence>
<feature type="region of interest" description="G2" evidence="8">
    <location>
        <begin position="38"/>
        <end position="42"/>
    </location>
</feature>
<comment type="function">
    <text evidence="7">An essential GTPase that binds both GDP and GTP, with rapid nucleotide exchange. Plays a role in 16S rRNA processing and 30S ribosomal subunit biogenesis and possibly also in cell cycle regulation and energy metabolism.</text>
</comment>
<dbReference type="NCBIfam" id="TIGR00231">
    <property type="entry name" value="small_GTP"/>
    <property type="match status" value="1"/>
</dbReference>
<accession>A0A2T2WN06</accession>
<dbReference type="SUPFAM" id="SSF54814">
    <property type="entry name" value="Prokaryotic type KH domain (KH-domain type II)"/>
    <property type="match status" value="1"/>
</dbReference>
<dbReference type="GO" id="GO:0043024">
    <property type="term" value="F:ribosomal small subunit binding"/>
    <property type="evidence" value="ECO:0007669"/>
    <property type="project" value="TreeGrafter"/>
</dbReference>
<feature type="domain" description="KH type-2" evidence="10">
    <location>
        <begin position="200"/>
        <end position="277"/>
    </location>
</feature>
<dbReference type="InterPro" id="IPR005662">
    <property type="entry name" value="GTPase_Era-like"/>
</dbReference>
<feature type="binding site" evidence="7">
    <location>
        <begin position="121"/>
        <end position="124"/>
    </location>
    <ligand>
        <name>GTP</name>
        <dbReference type="ChEBI" id="CHEBI:37565"/>
    </ligand>
</feature>
<sequence>MEYRAGFVALVGRPNVGKSTLLNSLLGRKIAIATKKPQTTRNRIVGVLHRPGAQVVLVDTPGLHQPRHKLGERMNSAARVSAKDADLVWHIADVSRPPNAEDHAVAAFCRQLAIPTWIILNKADLVSRVKDRWGPYRTLMDYRNYFVVSAAQKTGLDPLIEATIAAMPIGSPYYPEDMVTDQSEDFYVGEVIREQVLESTREEIPYSVAVIVDERTARRPDLTYIRATVLVERDGQKAILIGAGGRMLKDIGQRARMQLQEYYGHQVYLDLWVKTRERWRNQDGWLRRLGYGVSEH</sequence>
<evidence type="ECO:0000256" key="9">
    <source>
        <dbReference type="RuleBase" id="RU003761"/>
    </source>
</evidence>
<keyword evidence="6 7" id="KW-0472">Membrane</keyword>
<dbReference type="Gene3D" id="3.30.300.20">
    <property type="match status" value="1"/>
</dbReference>
<dbReference type="Pfam" id="PF01926">
    <property type="entry name" value="MMR_HSR1"/>
    <property type="match status" value="1"/>
</dbReference>
<dbReference type="NCBIfam" id="TIGR00436">
    <property type="entry name" value="era"/>
    <property type="match status" value="1"/>
</dbReference>
<evidence type="ECO:0000313" key="12">
    <source>
        <dbReference type="EMBL" id="PSR23618.1"/>
    </source>
</evidence>
<organism evidence="12 13">
    <name type="scientific">Sulfobacillus acidophilus</name>
    <dbReference type="NCBI Taxonomy" id="53633"/>
    <lineage>
        <taxon>Bacteria</taxon>
        <taxon>Bacillati</taxon>
        <taxon>Bacillota</taxon>
        <taxon>Clostridia</taxon>
        <taxon>Eubacteriales</taxon>
        <taxon>Clostridiales Family XVII. Incertae Sedis</taxon>
        <taxon>Sulfobacillus</taxon>
    </lineage>
</organism>
<gene>
    <name evidence="7" type="primary">era</name>
    <name evidence="12" type="ORF">C7B45_02290</name>
</gene>
<comment type="subcellular location">
    <subcellularLocation>
        <location evidence="7">Cytoplasm</location>
    </subcellularLocation>
    <subcellularLocation>
        <location evidence="7">Cell membrane</location>
        <topology evidence="7">Peripheral membrane protein</topology>
    </subcellularLocation>
</comment>
<reference evidence="12 13" key="1">
    <citation type="journal article" date="2014" name="BMC Genomics">
        <title>Comparison of environmental and isolate Sulfobacillus genomes reveals diverse carbon, sulfur, nitrogen, and hydrogen metabolisms.</title>
        <authorList>
            <person name="Justice N.B."/>
            <person name="Norman A."/>
            <person name="Brown C.T."/>
            <person name="Singh A."/>
            <person name="Thomas B.C."/>
            <person name="Banfield J.F."/>
        </authorList>
    </citation>
    <scope>NUCLEOTIDE SEQUENCE [LARGE SCALE GENOMIC DNA]</scope>
    <source>
        <strain evidence="12">AMDSBA3</strain>
    </source>
</reference>
<dbReference type="NCBIfam" id="NF000908">
    <property type="entry name" value="PRK00089.1"/>
    <property type="match status" value="1"/>
</dbReference>
<feature type="region of interest" description="G1" evidence="8">
    <location>
        <begin position="12"/>
        <end position="19"/>
    </location>
</feature>
<dbReference type="InterPro" id="IPR027417">
    <property type="entry name" value="P-loop_NTPase"/>
</dbReference>
<dbReference type="GO" id="GO:0070181">
    <property type="term" value="F:small ribosomal subunit rRNA binding"/>
    <property type="evidence" value="ECO:0007669"/>
    <property type="project" value="UniProtKB-UniRule"/>
</dbReference>
<dbReference type="GO" id="GO:0000028">
    <property type="term" value="P:ribosomal small subunit assembly"/>
    <property type="evidence" value="ECO:0007669"/>
    <property type="project" value="TreeGrafter"/>
</dbReference>
<dbReference type="InterPro" id="IPR004044">
    <property type="entry name" value="KH_dom_type_2"/>
</dbReference>
<keyword evidence="7" id="KW-0690">Ribosome biogenesis</keyword>
<comment type="subunit">
    <text evidence="7">Monomer.</text>
</comment>
<dbReference type="PROSITE" id="PS50823">
    <property type="entry name" value="KH_TYPE_2"/>
    <property type="match status" value="1"/>
</dbReference>
<dbReference type="GO" id="GO:0005525">
    <property type="term" value="F:GTP binding"/>
    <property type="evidence" value="ECO:0007669"/>
    <property type="project" value="UniProtKB-UniRule"/>
</dbReference>
<keyword evidence="4 7" id="KW-0694">RNA-binding</keyword>
<proteinExistence type="inferred from homology"/>
<keyword evidence="3 7" id="KW-0547">Nucleotide-binding</keyword>
<evidence type="ECO:0000259" key="11">
    <source>
        <dbReference type="PROSITE" id="PS51713"/>
    </source>
</evidence>
<dbReference type="InterPro" id="IPR005225">
    <property type="entry name" value="Small_GTP-bd"/>
</dbReference>
<dbReference type="InterPro" id="IPR006073">
    <property type="entry name" value="GTP-bd"/>
</dbReference>
<dbReference type="InterPro" id="IPR015946">
    <property type="entry name" value="KH_dom-like_a/b"/>
</dbReference>
<evidence type="ECO:0000256" key="1">
    <source>
        <dbReference type="ARBA" id="ARBA00007921"/>
    </source>
</evidence>
<dbReference type="InterPro" id="IPR009019">
    <property type="entry name" value="KH_sf_prok-type"/>
</dbReference>
<comment type="similarity">
    <text evidence="1 7 8 9">Belongs to the TRAFAC class TrmE-Era-EngA-EngB-Septin-like GTPase superfamily. Era GTPase family.</text>
</comment>
<evidence type="ECO:0000256" key="2">
    <source>
        <dbReference type="ARBA" id="ARBA00020484"/>
    </source>
</evidence>
<keyword evidence="7" id="KW-0699">rRNA-binding</keyword>
<evidence type="ECO:0000256" key="4">
    <source>
        <dbReference type="ARBA" id="ARBA00022884"/>
    </source>
</evidence>
<dbReference type="InterPro" id="IPR030388">
    <property type="entry name" value="G_ERA_dom"/>
</dbReference>
<feature type="region of interest" description="G4" evidence="8">
    <location>
        <begin position="121"/>
        <end position="124"/>
    </location>
</feature>
<dbReference type="SUPFAM" id="SSF52540">
    <property type="entry name" value="P-loop containing nucleoside triphosphate hydrolases"/>
    <property type="match status" value="1"/>
</dbReference>
<dbReference type="EMBL" id="PXYV01000004">
    <property type="protein sequence ID" value="PSR23618.1"/>
    <property type="molecule type" value="Genomic_DNA"/>
</dbReference>
<feature type="domain" description="Era-type G" evidence="11">
    <location>
        <begin position="4"/>
        <end position="169"/>
    </location>
</feature>
<dbReference type="CDD" id="cd04163">
    <property type="entry name" value="Era"/>
    <property type="match status" value="1"/>
</dbReference>
<evidence type="ECO:0000313" key="13">
    <source>
        <dbReference type="Proteomes" id="UP000241848"/>
    </source>
</evidence>
<dbReference type="PROSITE" id="PS51713">
    <property type="entry name" value="G_ERA"/>
    <property type="match status" value="1"/>
</dbReference>
<dbReference type="Pfam" id="PF07650">
    <property type="entry name" value="KH_2"/>
    <property type="match status" value="1"/>
</dbReference>
<dbReference type="GO" id="GO:0003924">
    <property type="term" value="F:GTPase activity"/>
    <property type="evidence" value="ECO:0007669"/>
    <property type="project" value="UniProtKB-UniRule"/>
</dbReference>
<keyword evidence="7" id="KW-0963">Cytoplasm</keyword>
<evidence type="ECO:0000256" key="3">
    <source>
        <dbReference type="ARBA" id="ARBA00022741"/>
    </source>
</evidence>
<keyword evidence="5 7" id="KW-0342">GTP-binding</keyword>
<evidence type="ECO:0000256" key="6">
    <source>
        <dbReference type="ARBA" id="ARBA00023136"/>
    </source>
</evidence>
<evidence type="ECO:0000259" key="10">
    <source>
        <dbReference type="PROSITE" id="PS50823"/>
    </source>
</evidence>